<dbReference type="InterPro" id="IPR007085">
    <property type="entry name" value="DNA/pantothenate-metab_flavo_C"/>
</dbReference>
<organism evidence="7 8">
    <name type="scientific">Sphingopyxis indica</name>
    <dbReference type="NCBI Taxonomy" id="436663"/>
    <lineage>
        <taxon>Bacteria</taxon>
        <taxon>Pseudomonadati</taxon>
        <taxon>Pseudomonadota</taxon>
        <taxon>Alphaproteobacteria</taxon>
        <taxon>Sphingomonadales</taxon>
        <taxon>Sphingomonadaceae</taxon>
        <taxon>Sphingopyxis</taxon>
    </lineage>
</organism>
<dbReference type="GO" id="GO:0004633">
    <property type="term" value="F:phosphopantothenoylcysteine decarboxylase activity"/>
    <property type="evidence" value="ECO:0007669"/>
    <property type="project" value="UniProtKB-UniRule"/>
</dbReference>
<evidence type="ECO:0000256" key="4">
    <source>
        <dbReference type="SAM" id="MobiDB-lite"/>
    </source>
</evidence>
<sequence>MTAKRILLIIGGGIAAYKSIELVRLLRKSGHVVRCVLTRAGEQFVTPLTLAALSENKVYTSLFDLKDEVEMGHIQLSREADLVVVAPATADLMAKMAGGIADDLATTLLLATDKPVLAAPAMNVRMWLHPATQRNVSTLRGDGVTVMQPDEGEMACGEYGPGRLPEPEAIHAAIVEALSSPLPLAGGAGGGPVAGEAEVDMPSPNPSRKREGDFRGQPDFAPTNHRPLHGRRILITAGPTHEPIDPVRYIANRSSGKQGFAIAAAAAEAGAEVLLIAGPVPLPTPPGVVRVDVETAREMAEEVAGGLPADAAIMVAAVADWRAADTRAQKIKKDGSGAVPPLALAENPDILASVAKSPDRPPLLVGFAAETNDVIAHAEAKLARKGCDWIVANDVSADPMGGETNRVHIISKAGVESWDRLPKGAVARKLMEKIADDLDLRSPLDSD</sequence>
<feature type="region of interest" description="Phosphopantothenate--cysteine ligase" evidence="3">
    <location>
        <begin position="233"/>
        <end position="447"/>
    </location>
</feature>
<evidence type="ECO:0000313" key="8">
    <source>
        <dbReference type="Proteomes" id="UP000198339"/>
    </source>
</evidence>
<dbReference type="EC" id="4.1.1.36" evidence="3"/>
<dbReference type="Pfam" id="PF04127">
    <property type="entry name" value="DFP"/>
    <property type="match status" value="1"/>
</dbReference>
<dbReference type="OrthoDB" id="9802554at2"/>
<keyword evidence="3" id="KW-0511">Multifunctional enzyme</keyword>
<dbReference type="HAMAP" id="MF_02225">
    <property type="entry name" value="CoaBC"/>
    <property type="match status" value="1"/>
</dbReference>
<keyword evidence="3" id="KW-0288">FMN</keyword>
<comment type="similarity">
    <text evidence="3">In the N-terminal section; belongs to the HFCD (homo-oligomeric flavin containing Cys decarboxylase) superfamily.</text>
</comment>
<dbReference type="Gene3D" id="3.40.50.10300">
    <property type="entry name" value="CoaB-like"/>
    <property type="match status" value="1"/>
</dbReference>
<dbReference type="SUPFAM" id="SSF102645">
    <property type="entry name" value="CoaB-like"/>
    <property type="match status" value="1"/>
</dbReference>
<keyword evidence="3" id="KW-0479">Metal-binding</keyword>
<feature type="binding site" evidence="3">
    <location>
        <begin position="348"/>
        <end position="351"/>
    </location>
    <ligand>
        <name>CTP</name>
        <dbReference type="ChEBI" id="CHEBI:37563"/>
    </ligand>
</feature>
<comment type="pathway">
    <text evidence="3">Cofactor biosynthesis; coenzyme A biosynthesis; CoA from (R)-pantothenate: step 3/5.</text>
</comment>
<feature type="binding site" evidence="3">
    <location>
        <position position="330"/>
    </location>
    <ligand>
        <name>CTP</name>
        <dbReference type="ChEBI" id="CHEBI:37563"/>
    </ligand>
</feature>
<feature type="active site" description="Proton donor" evidence="3">
    <location>
        <position position="156"/>
    </location>
</feature>
<accession>A0A239HYA8</accession>
<feature type="binding site" evidence="3">
    <location>
        <position position="320"/>
    </location>
    <ligand>
        <name>CTP</name>
        <dbReference type="ChEBI" id="CHEBI:37563"/>
    </ligand>
</feature>
<feature type="region of interest" description="Disordered" evidence="4">
    <location>
        <begin position="186"/>
        <end position="226"/>
    </location>
</feature>
<dbReference type="Gene3D" id="3.40.50.1950">
    <property type="entry name" value="Flavin prenyltransferase-like"/>
    <property type="match status" value="1"/>
</dbReference>
<evidence type="ECO:0000256" key="2">
    <source>
        <dbReference type="ARBA" id="ARBA00023239"/>
    </source>
</evidence>
<comment type="caution">
    <text evidence="3">Lacks conserved residue(s) required for the propagation of feature annotation.</text>
</comment>
<dbReference type="InterPro" id="IPR036551">
    <property type="entry name" value="Flavin_trans-like"/>
</dbReference>
<feature type="domain" description="DNA/pantothenate metabolism flavoprotein C-terminal" evidence="6">
    <location>
        <begin position="228"/>
        <end position="436"/>
    </location>
</feature>
<dbReference type="GO" id="GO:0046872">
    <property type="term" value="F:metal ion binding"/>
    <property type="evidence" value="ECO:0007669"/>
    <property type="project" value="UniProtKB-KW"/>
</dbReference>
<dbReference type="Proteomes" id="UP000198339">
    <property type="component" value="Unassembled WGS sequence"/>
</dbReference>
<dbReference type="InterPro" id="IPR005252">
    <property type="entry name" value="CoaBC"/>
</dbReference>
<feature type="binding site" evidence="3">
    <location>
        <position position="367"/>
    </location>
    <ligand>
        <name>CTP</name>
        <dbReference type="ChEBI" id="CHEBI:37563"/>
    </ligand>
</feature>
<keyword evidence="3 7" id="KW-0436">Ligase</keyword>
<evidence type="ECO:0000259" key="5">
    <source>
        <dbReference type="Pfam" id="PF02441"/>
    </source>
</evidence>
<dbReference type="Pfam" id="PF02441">
    <property type="entry name" value="Flavoprotein"/>
    <property type="match status" value="1"/>
</dbReference>
<comment type="catalytic activity">
    <reaction evidence="3">
        <text>(R)-4'-phosphopantothenate + L-cysteine + CTP = N-[(R)-4-phosphopantothenoyl]-L-cysteine + CMP + diphosphate + H(+)</text>
        <dbReference type="Rhea" id="RHEA:19397"/>
        <dbReference type="ChEBI" id="CHEBI:10986"/>
        <dbReference type="ChEBI" id="CHEBI:15378"/>
        <dbReference type="ChEBI" id="CHEBI:33019"/>
        <dbReference type="ChEBI" id="CHEBI:35235"/>
        <dbReference type="ChEBI" id="CHEBI:37563"/>
        <dbReference type="ChEBI" id="CHEBI:59458"/>
        <dbReference type="ChEBI" id="CHEBI:60377"/>
        <dbReference type="EC" id="6.3.2.5"/>
    </reaction>
</comment>
<proteinExistence type="inferred from homology"/>
<dbReference type="GO" id="GO:0004632">
    <property type="term" value="F:phosphopantothenate--cysteine ligase activity"/>
    <property type="evidence" value="ECO:0007669"/>
    <property type="project" value="UniProtKB-UniRule"/>
</dbReference>
<feature type="domain" description="Flavoprotein" evidence="5">
    <location>
        <begin position="4"/>
        <end position="177"/>
    </location>
</feature>
<dbReference type="AlphaFoldDB" id="A0A239HYA8"/>
<dbReference type="InterPro" id="IPR035929">
    <property type="entry name" value="CoaB-like_sf"/>
</dbReference>
<evidence type="ECO:0000259" key="6">
    <source>
        <dbReference type="Pfam" id="PF04127"/>
    </source>
</evidence>
<evidence type="ECO:0000256" key="3">
    <source>
        <dbReference type="HAMAP-Rule" id="MF_02225"/>
    </source>
</evidence>
<dbReference type="GO" id="GO:0010181">
    <property type="term" value="F:FMN binding"/>
    <property type="evidence" value="ECO:0007669"/>
    <property type="project" value="UniProtKB-UniRule"/>
</dbReference>
<feature type="binding site" evidence="3">
    <location>
        <position position="385"/>
    </location>
    <ligand>
        <name>CTP</name>
        <dbReference type="ChEBI" id="CHEBI:37563"/>
    </ligand>
</feature>
<feature type="region of interest" description="Phosphopantothenoylcysteine decarboxylase" evidence="3">
    <location>
        <begin position="1"/>
        <end position="232"/>
    </location>
</feature>
<comment type="similarity">
    <text evidence="3">In the C-terminal section; belongs to the PPC synthetase family.</text>
</comment>
<dbReference type="InterPro" id="IPR003382">
    <property type="entry name" value="Flavoprotein"/>
</dbReference>
<keyword evidence="2 3" id="KW-0456">Lyase</keyword>
<dbReference type="RefSeq" id="WP_089215956.1">
    <property type="nucleotide sequence ID" value="NZ_FZPA01000006.1"/>
</dbReference>
<comment type="cofactor">
    <cofactor evidence="3">
        <name>Mg(2+)</name>
        <dbReference type="ChEBI" id="CHEBI:18420"/>
    </cofactor>
</comment>
<protein>
    <recommendedName>
        <fullName evidence="3">Coenzyme A biosynthesis bifunctional protein CoaBC</fullName>
    </recommendedName>
    <alternativeName>
        <fullName evidence="3">DNA/pantothenate metabolism flavoprotein</fullName>
    </alternativeName>
    <alternativeName>
        <fullName evidence="3">Phosphopantothenoylcysteine synthetase/decarboxylase</fullName>
        <shortName evidence="3">PPCS-PPCDC</shortName>
    </alternativeName>
    <domain>
        <recommendedName>
            <fullName evidence="3">Phosphopantothenoylcysteine decarboxylase</fullName>
            <shortName evidence="3">PPC decarboxylase</shortName>
            <shortName evidence="3">PPC-DC</shortName>
            <ecNumber evidence="3">4.1.1.36</ecNumber>
        </recommendedName>
        <alternativeName>
            <fullName evidence="3">CoaC</fullName>
        </alternativeName>
    </domain>
    <domain>
        <recommendedName>
            <fullName evidence="3">Phosphopantothenate--cysteine ligase</fullName>
            <ecNumber evidence="3">6.3.2.5</ecNumber>
        </recommendedName>
        <alternativeName>
            <fullName evidence="3">CoaB</fullName>
        </alternativeName>
        <alternativeName>
            <fullName evidence="3">Phosphopantothenoylcysteine synthetase</fullName>
            <shortName evidence="3">PPC synthetase</shortName>
            <shortName evidence="3">PPC-S</shortName>
        </alternativeName>
    </domain>
</protein>
<dbReference type="PANTHER" id="PTHR14359">
    <property type="entry name" value="HOMO-OLIGOMERIC FLAVIN CONTAINING CYS DECARBOXYLASE FAMILY"/>
    <property type="match status" value="1"/>
</dbReference>
<reference evidence="7 8" key="1">
    <citation type="submission" date="2017-06" db="EMBL/GenBank/DDBJ databases">
        <authorList>
            <person name="Kim H.J."/>
            <person name="Triplett B.A."/>
        </authorList>
    </citation>
    <scope>NUCLEOTIDE SEQUENCE [LARGE SCALE GENOMIC DNA]</scope>
    <source>
        <strain evidence="7 8">DS15</strain>
    </source>
</reference>
<keyword evidence="1 3" id="KW-0210">Decarboxylase</keyword>
<evidence type="ECO:0000313" key="7">
    <source>
        <dbReference type="EMBL" id="SNS86367.1"/>
    </source>
</evidence>
<comment type="pathway">
    <text evidence="3">Cofactor biosynthesis; coenzyme A biosynthesis; CoA from (R)-pantothenate: step 2/5.</text>
</comment>
<dbReference type="EMBL" id="FZPA01000006">
    <property type="protein sequence ID" value="SNS86367.1"/>
    <property type="molecule type" value="Genomic_DNA"/>
</dbReference>
<dbReference type="SUPFAM" id="SSF52507">
    <property type="entry name" value="Homo-oligomeric flavin-containing Cys decarboxylases, HFCD"/>
    <property type="match status" value="1"/>
</dbReference>
<feature type="binding site" evidence="3">
    <location>
        <position position="381"/>
    </location>
    <ligand>
        <name>CTP</name>
        <dbReference type="ChEBI" id="CHEBI:37563"/>
    </ligand>
</feature>
<evidence type="ECO:0000256" key="1">
    <source>
        <dbReference type="ARBA" id="ARBA00022793"/>
    </source>
</evidence>
<gene>
    <name evidence="3" type="primary">coaBC</name>
    <name evidence="7" type="ORF">SAMN06295955_106193</name>
</gene>
<dbReference type="GO" id="GO:0071513">
    <property type="term" value="C:phosphopantothenoylcysteine decarboxylase complex"/>
    <property type="evidence" value="ECO:0007669"/>
    <property type="project" value="TreeGrafter"/>
</dbReference>
<dbReference type="GO" id="GO:0015941">
    <property type="term" value="P:pantothenate catabolic process"/>
    <property type="evidence" value="ECO:0007669"/>
    <property type="project" value="InterPro"/>
</dbReference>
<dbReference type="UniPathway" id="UPA00241">
    <property type="reaction ID" value="UER00353"/>
</dbReference>
<keyword evidence="3" id="KW-0460">Magnesium</keyword>
<keyword evidence="3" id="KW-0285">Flavoprotein</keyword>
<comment type="catalytic activity">
    <reaction evidence="3">
        <text>N-[(R)-4-phosphopantothenoyl]-L-cysteine + H(+) = (R)-4'-phosphopantetheine + CO2</text>
        <dbReference type="Rhea" id="RHEA:16793"/>
        <dbReference type="ChEBI" id="CHEBI:15378"/>
        <dbReference type="ChEBI" id="CHEBI:16526"/>
        <dbReference type="ChEBI" id="CHEBI:59458"/>
        <dbReference type="ChEBI" id="CHEBI:61723"/>
        <dbReference type="EC" id="4.1.1.36"/>
    </reaction>
</comment>
<dbReference type="EC" id="6.3.2.5" evidence="3"/>
<comment type="cofactor">
    <cofactor evidence="3">
        <name>FMN</name>
        <dbReference type="ChEBI" id="CHEBI:58210"/>
    </cofactor>
    <text evidence="3">Binds 1 FMN per subunit.</text>
</comment>
<name>A0A239HYA8_9SPHN</name>
<dbReference type="PANTHER" id="PTHR14359:SF6">
    <property type="entry name" value="PHOSPHOPANTOTHENOYLCYSTEINE DECARBOXYLASE"/>
    <property type="match status" value="1"/>
</dbReference>
<dbReference type="GO" id="GO:0015937">
    <property type="term" value="P:coenzyme A biosynthetic process"/>
    <property type="evidence" value="ECO:0007669"/>
    <property type="project" value="UniProtKB-UniRule"/>
</dbReference>
<keyword evidence="8" id="KW-1185">Reference proteome</keyword>
<comment type="function">
    <text evidence="3">Catalyzes two sequential steps in the biosynthesis of coenzyme A. In the first step cysteine is conjugated to 4'-phosphopantothenate to form 4-phosphopantothenoylcysteine. In the second step the latter compound is decarboxylated to form 4'-phosphopantotheine.</text>
</comment>